<dbReference type="InterPro" id="IPR004841">
    <property type="entry name" value="AA-permease/SLC12A_dom"/>
</dbReference>
<reference evidence="10 11" key="1">
    <citation type="submission" date="2023-09" db="EMBL/GenBank/DDBJ databases">
        <title>Pangenome analysis of Batrachochytrium dendrobatidis and related Chytrids.</title>
        <authorList>
            <person name="Yacoub M.N."/>
            <person name="Stajich J.E."/>
            <person name="James T.Y."/>
        </authorList>
    </citation>
    <scope>NUCLEOTIDE SEQUENCE [LARGE SCALE GENOMIC DNA]</scope>
    <source>
        <strain evidence="10 11">JEL0888</strain>
    </source>
</reference>
<feature type="transmembrane region" description="Helical" evidence="8">
    <location>
        <begin position="384"/>
        <end position="409"/>
    </location>
</feature>
<feature type="compositionally biased region" description="Polar residues" evidence="7">
    <location>
        <begin position="523"/>
        <end position="533"/>
    </location>
</feature>
<feature type="transmembrane region" description="Helical" evidence="8">
    <location>
        <begin position="429"/>
        <end position="451"/>
    </location>
</feature>
<keyword evidence="2" id="KW-0813">Transport</keyword>
<dbReference type="Pfam" id="PF00324">
    <property type="entry name" value="AA_permease"/>
    <property type="match status" value="1"/>
</dbReference>
<dbReference type="EMBL" id="JADGIZ020000001">
    <property type="protein sequence ID" value="KAL2919984.1"/>
    <property type="molecule type" value="Genomic_DNA"/>
</dbReference>
<evidence type="ECO:0000313" key="11">
    <source>
        <dbReference type="Proteomes" id="UP001527925"/>
    </source>
</evidence>
<keyword evidence="5 8" id="KW-1133">Transmembrane helix</keyword>
<comment type="caution">
    <text evidence="10">The sequence shown here is derived from an EMBL/GenBank/DDBJ whole genome shotgun (WGS) entry which is preliminary data.</text>
</comment>
<feature type="domain" description="Amino acid permease/ SLC12A" evidence="9">
    <location>
        <begin position="33"/>
        <end position="483"/>
    </location>
</feature>
<gene>
    <name evidence="10" type="ORF">HK105_200050</name>
</gene>
<proteinExistence type="predicted"/>
<sequence length="559" mass="58733">MLRQPATPAAPDGGVRAASAPQPAVQRRLLGRHLQMIAIGGTIGTGLFVGSGATIATAGPLGALAGFLTVGAMVYFITTSLGELAAYLPVSGSFNSYAGRFVDPALAFALGWNYWLQWSISLPSELSAAGIIMAFWLPGVPAWVWAAAILVLLLAIHSRGVAGFGETEFWLAAVKVVAIVAFIVAGTAVDLGLLGSQPPIGLDYWSIPGAPFKKGIAGVFNVFVIAFYGFGGTELVGVAAGEAVDPHITVPRAIRQTFWRILLFYTLSILVMGLVIRNDDPALLDSASTDDITIAPFTLVFRRAGLSFAAHLMNGVIFSAVLSASSSAMYAATRTLMAMAHEGRAPALLGTVNARGVPVYSLALTTAIGCLTFLSIVWGEGAVFTWLLSITGVSGILTWLSIAVIHLRFRRAFAVQQKPLDVLPYKAPLFPYGAWIAIVLGIGIVAGQGYAAMTIKPFRLQNVLAVYVGIPFFAALYLGYKWLHGTRIVPLGECDLSPLPSQGSDTSDSDSSGIESGDLESGTSGSDGTSIEESSSEDNRADSIHGSRGEQQPLLAGRR</sequence>
<protein>
    <recommendedName>
        <fullName evidence="9">Amino acid permease/ SLC12A domain-containing protein</fullName>
    </recommendedName>
</protein>
<feature type="transmembrane region" description="Helical" evidence="8">
    <location>
        <begin position="135"/>
        <end position="157"/>
    </location>
</feature>
<feature type="transmembrane region" description="Helical" evidence="8">
    <location>
        <begin position="463"/>
        <end position="480"/>
    </location>
</feature>
<keyword evidence="11" id="KW-1185">Reference proteome</keyword>
<dbReference type="PANTHER" id="PTHR43341">
    <property type="entry name" value="AMINO ACID PERMEASE"/>
    <property type="match status" value="1"/>
</dbReference>
<evidence type="ECO:0000256" key="7">
    <source>
        <dbReference type="SAM" id="MobiDB-lite"/>
    </source>
</evidence>
<dbReference type="PROSITE" id="PS00218">
    <property type="entry name" value="AMINO_ACID_PERMEASE_1"/>
    <property type="match status" value="1"/>
</dbReference>
<feature type="transmembrane region" description="Helical" evidence="8">
    <location>
        <begin position="97"/>
        <end position="115"/>
    </location>
</feature>
<evidence type="ECO:0000313" key="10">
    <source>
        <dbReference type="EMBL" id="KAL2919984.1"/>
    </source>
</evidence>
<dbReference type="InterPro" id="IPR004840">
    <property type="entry name" value="Amino_acid_permease_CS"/>
</dbReference>
<feature type="region of interest" description="Disordered" evidence="7">
    <location>
        <begin position="499"/>
        <end position="559"/>
    </location>
</feature>
<feature type="transmembrane region" description="Helical" evidence="8">
    <location>
        <begin position="36"/>
        <end position="58"/>
    </location>
</feature>
<feature type="transmembrane region" description="Helical" evidence="8">
    <location>
        <begin position="357"/>
        <end position="378"/>
    </location>
</feature>
<evidence type="ECO:0000256" key="6">
    <source>
        <dbReference type="ARBA" id="ARBA00023136"/>
    </source>
</evidence>
<feature type="compositionally biased region" description="Low complexity" evidence="7">
    <location>
        <begin position="501"/>
        <end position="522"/>
    </location>
</feature>
<feature type="transmembrane region" description="Helical" evidence="8">
    <location>
        <begin position="64"/>
        <end position="90"/>
    </location>
</feature>
<dbReference type="InterPro" id="IPR050524">
    <property type="entry name" value="APC_YAT"/>
</dbReference>
<name>A0ABR4NKN6_9FUNG</name>
<evidence type="ECO:0000256" key="1">
    <source>
        <dbReference type="ARBA" id="ARBA00004141"/>
    </source>
</evidence>
<evidence type="ECO:0000256" key="2">
    <source>
        <dbReference type="ARBA" id="ARBA00022448"/>
    </source>
</evidence>
<feature type="transmembrane region" description="Helical" evidence="8">
    <location>
        <begin position="316"/>
        <end position="336"/>
    </location>
</feature>
<feature type="transmembrane region" description="Helical" evidence="8">
    <location>
        <begin position="215"/>
        <end position="236"/>
    </location>
</feature>
<feature type="transmembrane region" description="Helical" evidence="8">
    <location>
        <begin position="169"/>
        <end position="195"/>
    </location>
</feature>
<dbReference type="Gene3D" id="1.20.1740.10">
    <property type="entry name" value="Amino acid/polyamine transporter I"/>
    <property type="match status" value="1"/>
</dbReference>
<evidence type="ECO:0000256" key="4">
    <source>
        <dbReference type="ARBA" id="ARBA00022970"/>
    </source>
</evidence>
<feature type="region of interest" description="Disordered" evidence="7">
    <location>
        <begin position="1"/>
        <end position="21"/>
    </location>
</feature>
<evidence type="ECO:0000256" key="8">
    <source>
        <dbReference type="SAM" id="Phobius"/>
    </source>
</evidence>
<evidence type="ECO:0000259" key="9">
    <source>
        <dbReference type="Pfam" id="PF00324"/>
    </source>
</evidence>
<organism evidence="10 11">
    <name type="scientific">Polyrhizophydium stewartii</name>
    <dbReference type="NCBI Taxonomy" id="2732419"/>
    <lineage>
        <taxon>Eukaryota</taxon>
        <taxon>Fungi</taxon>
        <taxon>Fungi incertae sedis</taxon>
        <taxon>Chytridiomycota</taxon>
        <taxon>Chytridiomycota incertae sedis</taxon>
        <taxon>Chytridiomycetes</taxon>
        <taxon>Rhizophydiales</taxon>
        <taxon>Rhizophydiales incertae sedis</taxon>
        <taxon>Polyrhizophydium</taxon>
    </lineage>
</organism>
<dbReference type="PANTHER" id="PTHR43341:SF1">
    <property type="entry name" value="GENERAL AMINO-ACID PERMEASE GAP1"/>
    <property type="match status" value="1"/>
</dbReference>
<keyword evidence="4" id="KW-0029">Amino-acid transport</keyword>
<dbReference type="PIRSF" id="PIRSF006060">
    <property type="entry name" value="AA_transporter"/>
    <property type="match status" value="1"/>
</dbReference>
<dbReference type="Proteomes" id="UP001527925">
    <property type="component" value="Unassembled WGS sequence"/>
</dbReference>
<keyword evidence="6 8" id="KW-0472">Membrane</keyword>
<keyword evidence="3 8" id="KW-0812">Transmembrane</keyword>
<feature type="transmembrane region" description="Helical" evidence="8">
    <location>
        <begin position="257"/>
        <end position="276"/>
    </location>
</feature>
<feature type="compositionally biased region" description="Basic and acidic residues" evidence="7">
    <location>
        <begin position="537"/>
        <end position="548"/>
    </location>
</feature>
<accession>A0ABR4NKN6</accession>
<evidence type="ECO:0000256" key="3">
    <source>
        <dbReference type="ARBA" id="ARBA00022692"/>
    </source>
</evidence>
<evidence type="ECO:0000256" key="5">
    <source>
        <dbReference type="ARBA" id="ARBA00022989"/>
    </source>
</evidence>
<comment type="subcellular location">
    <subcellularLocation>
        <location evidence="1">Membrane</location>
        <topology evidence="1">Multi-pass membrane protein</topology>
    </subcellularLocation>
</comment>